<proteinExistence type="predicted"/>
<dbReference type="Pfam" id="PF01121">
    <property type="entry name" value="CoaE"/>
    <property type="match status" value="1"/>
</dbReference>
<dbReference type="SUPFAM" id="SSF52540">
    <property type="entry name" value="P-loop containing nucleoside triphosphate hydrolases"/>
    <property type="match status" value="1"/>
</dbReference>
<dbReference type="RefSeq" id="WP_429978339.1">
    <property type="nucleotide sequence ID" value="NZ_JBNXLG010000011.1"/>
</dbReference>
<dbReference type="GO" id="GO:0015937">
    <property type="term" value="P:coenzyme A biosynthetic process"/>
    <property type="evidence" value="ECO:0007669"/>
    <property type="project" value="InterPro"/>
</dbReference>
<dbReference type="GO" id="GO:0004140">
    <property type="term" value="F:dephospho-CoA kinase activity"/>
    <property type="evidence" value="ECO:0007669"/>
    <property type="project" value="InterPro"/>
</dbReference>
<dbReference type="AlphaFoldDB" id="A0A8D4A1Z4"/>
<dbReference type="Gene3D" id="3.40.50.300">
    <property type="entry name" value="P-loop containing nucleotide triphosphate hydrolases"/>
    <property type="match status" value="1"/>
</dbReference>
<dbReference type="EMBL" id="CP007590">
    <property type="protein sequence ID" value="AMW25909.1"/>
    <property type="molecule type" value="Genomic_DNA"/>
</dbReference>
<dbReference type="InterPro" id="IPR027417">
    <property type="entry name" value="P-loop_NTPase"/>
</dbReference>
<dbReference type="CDD" id="cd02022">
    <property type="entry name" value="DPCK"/>
    <property type="match status" value="1"/>
</dbReference>
<accession>A0A8D4A1Z4</accession>
<protein>
    <submittedName>
        <fullName evidence="3">Dephospho-CoA kinase</fullName>
    </submittedName>
</protein>
<sequence>MSISILKEAKMIAIIGKLGVGKTTFCKKLIEKGFSVFNCDDFVQESYLKGNDCYKEIKRQIGDFLCDEKGVSKSKIKTWIAQNPYNIDILEKVIFPIVYEAIKIGKFDFVEIPKLVGKNYDFSQLFDTILCLESPEKIRAKNMAARGVDNFTKKAISEKNAPKLMKNTIFGQVPIVNIFANNLCDNALFELILTILFANS</sequence>
<organism evidence="3 4">
    <name type="scientific">Mycoplasmopsis bovis</name>
    <name type="common">Mycoplasma bovis</name>
    <dbReference type="NCBI Taxonomy" id="28903"/>
    <lineage>
        <taxon>Bacteria</taxon>
        <taxon>Bacillati</taxon>
        <taxon>Mycoplasmatota</taxon>
        <taxon>Mycoplasmoidales</taxon>
        <taxon>Metamycoplasmataceae</taxon>
        <taxon>Mycoplasmopsis</taxon>
    </lineage>
</organism>
<reference evidence="3 4" key="1">
    <citation type="submission" date="2014-04" db="EMBL/GenBank/DDBJ databases">
        <title>Complete genome sequence of Mycoplasma bovis attenuated strain P150.</title>
        <authorList>
            <person name="Qi J."/>
            <person name="Guo A."/>
        </authorList>
    </citation>
    <scope>NUCLEOTIDE SEQUENCE [LARGE SCALE GENOMIC DNA]</scope>
    <source>
        <strain evidence="3 4">HB0801-P150</strain>
    </source>
</reference>
<keyword evidence="2" id="KW-0067">ATP-binding</keyword>
<dbReference type="InterPro" id="IPR001977">
    <property type="entry name" value="Depp_CoAkinase"/>
</dbReference>
<keyword evidence="3" id="KW-0418">Kinase</keyword>
<keyword evidence="1" id="KW-0547">Nucleotide-binding</keyword>
<evidence type="ECO:0000256" key="2">
    <source>
        <dbReference type="ARBA" id="ARBA00022840"/>
    </source>
</evidence>
<evidence type="ECO:0000313" key="4">
    <source>
        <dbReference type="Proteomes" id="UP000076372"/>
    </source>
</evidence>
<name>A0A8D4A1Z4_MYCBV</name>
<evidence type="ECO:0000313" key="3">
    <source>
        <dbReference type="EMBL" id="AMW25909.1"/>
    </source>
</evidence>
<evidence type="ECO:0000256" key="1">
    <source>
        <dbReference type="ARBA" id="ARBA00022741"/>
    </source>
</evidence>
<keyword evidence="3" id="KW-0808">Transferase</keyword>
<dbReference type="Proteomes" id="UP000076372">
    <property type="component" value="Chromosome"/>
</dbReference>
<gene>
    <name evidence="3" type="ORF">BC94_0668</name>
</gene>
<dbReference type="GO" id="GO:0005524">
    <property type="term" value="F:ATP binding"/>
    <property type="evidence" value="ECO:0007669"/>
    <property type="project" value="UniProtKB-KW"/>
</dbReference>